<dbReference type="PANTHER" id="PTHR22683">
    <property type="entry name" value="SPORULATION PROTEIN RELATED"/>
    <property type="match status" value="1"/>
</dbReference>
<evidence type="ECO:0000313" key="7">
    <source>
        <dbReference type="Proteomes" id="UP000050331"/>
    </source>
</evidence>
<feature type="binding site" evidence="3">
    <location>
        <begin position="141"/>
        <end position="148"/>
    </location>
    <ligand>
        <name>ATP</name>
        <dbReference type="ChEBI" id="CHEBI:30616"/>
    </ligand>
</feature>
<dbReference type="KEGG" id="lao:AOX59_00050"/>
<protein>
    <recommendedName>
        <fullName evidence="4">FtsK domain-containing protein</fullName>
    </recommendedName>
</protein>
<keyword evidence="2 3" id="KW-0067">ATP-binding</keyword>
<name>A0A0U4EBU3_9BACI</name>
<dbReference type="STRING" id="1472767.AOX59_00050"/>
<evidence type="ECO:0000313" key="6">
    <source>
        <dbReference type="EMBL" id="ALX50481.1"/>
    </source>
</evidence>
<gene>
    <name evidence="5" type="ORF">AOX59_00050</name>
    <name evidence="6" type="ORF">AOX59_18975</name>
</gene>
<dbReference type="GO" id="GO:0005524">
    <property type="term" value="F:ATP binding"/>
    <property type="evidence" value="ECO:0007669"/>
    <property type="project" value="UniProtKB-UniRule"/>
</dbReference>
<dbReference type="EMBL" id="CP013862">
    <property type="protein sequence ID" value="ALX50481.1"/>
    <property type="molecule type" value="Genomic_DNA"/>
</dbReference>
<dbReference type="AlphaFoldDB" id="A0A0U4EBU3"/>
<dbReference type="Pfam" id="PF01580">
    <property type="entry name" value="FtsK_SpoIIIE"/>
    <property type="match status" value="1"/>
</dbReference>
<dbReference type="GO" id="GO:0003677">
    <property type="term" value="F:DNA binding"/>
    <property type="evidence" value="ECO:0007669"/>
    <property type="project" value="InterPro"/>
</dbReference>
<dbReference type="InterPro" id="IPR027417">
    <property type="entry name" value="P-loop_NTPase"/>
</dbReference>
<evidence type="ECO:0000259" key="4">
    <source>
        <dbReference type="PROSITE" id="PS50901"/>
    </source>
</evidence>
<proteinExistence type="predicted"/>
<organism evidence="6 7">
    <name type="scientific">Lentibacillus amyloliquefaciens</name>
    <dbReference type="NCBI Taxonomy" id="1472767"/>
    <lineage>
        <taxon>Bacteria</taxon>
        <taxon>Bacillati</taxon>
        <taxon>Bacillota</taxon>
        <taxon>Bacilli</taxon>
        <taxon>Bacillales</taxon>
        <taxon>Bacillaceae</taxon>
        <taxon>Lentibacillus</taxon>
    </lineage>
</organism>
<dbReference type="KEGG" id="lao:AOX59_18975"/>
<dbReference type="SUPFAM" id="SSF52540">
    <property type="entry name" value="P-loop containing nucleoside triphosphate hydrolases"/>
    <property type="match status" value="1"/>
</dbReference>
<dbReference type="EMBL" id="CP013862">
    <property type="protein sequence ID" value="ALX47132.1"/>
    <property type="molecule type" value="Genomic_DNA"/>
</dbReference>
<keyword evidence="1 3" id="KW-0547">Nucleotide-binding</keyword>
<evidence type="ECO:0000256" key="3">
    <source>
        <dbReference type="PROSITE-ProRule" id="PRU00289"/>
    </source>
</evidence>
<accession>A0A0U4EBU3</accession>
<dbReference type="OrthoDB" id="2511091at2"/>
<dbReference type="PANTHER" id="PTHR22683:SF1">
    <property type="entry name" value="TYPE VII SECRETION SYSTEM PROTEIN ESSC"/>
    <property type="match status" value="1"/>
</dbReference>
<evidence type="ECO:0000256" key="1">
    <source>
        <dbReference type="ARBA" id="ARBA00022741"/>
    </source>
</evidence>
<keyword evidence="7" id="KW-1185">Reference proteome</keyword>
<dbReference type="InterPro" id="IPR050206">
    <property type="entry name" value="FtsK/SpoIIIE/SftA"/>
</dbReference>
<dbReference type="Proteomes" id="UP000050331">
    <property type="component" value="Chromosome"/>
</dbReference>
<dbReference type="InterPro" id="IPR002543">
    <property type="entry name" value="FtsK_dom"/>
</dbReference>
<sequence length="376" mass="42947">MDFVIGGSLAAFSIYAAAKWQKSDKDKIQHTFRNVGYTVKDHEPKLFKTHKSDNSTLYTYHVPYGLIDDDELNVLDKVLNKPVNVSFVNGKLHIRVYKNKIPVRIKYDWNKTDDWTVPIGQSHDQFISHDFDKIPHMAISGMTRQGKTVLLKLIFSHLIHNHPDDAEFTIIDLKGGLEFNRFSNLEQVNAVASDVFEAKEALTSVLNQIRNDMYCFKSKGYTNVLNTNISNRKFIIVDEGAELTPGSHLSKEEKQDYQYCQNALSEIARVSGALGYRLIFATQYPTADTLPRQIKQNADAKISFRLPTETASRVAIDEKGAETLANVGRCIYRTHERREVQSLFVDDNDIKERLSVYDAPRAKENSETRKDYVQFG</sequence>
<evidence type="ECO:0000313" key="5">
    <source>
        <dbReference type="EMBL" id="ALX47132.1"/>
    </source>
</evidence>
<feature type="domain" description="FtsK" evidence="4">
    <location>
        <begin position="124"/>
        <end position="313"/>
    </location>
</feature>
<dbReference type="Gene3D" id="3.40.50.300">
    <property type="entry name" value="P-loop containing nucleotide triphosphate hydrolases"/>
    <property type="match status" value="1"/>
</dbReference>
<dbReference type="RefSeq" id="WP_068440028.1">
    <property type="nucleotide sequence ID" value="NZ_CP013862.1"/>
</dbReference>
<reference evidence="6 7" key="1">
    <citation type="submission" date="2016-01" db="EMBL/GenBank/DDBJ databases">
        <title>Complete genome sequence of strain Lentibacillus amyloliquefaciens LAM0015T isolated from saline sediment.</title>
        <authorList>
            <person name="Wang J.-L."/>
            <person name="He M.-X."/>
        </authorList>
    </citation>
    <scope>NUCLEOTIDE SEQUENCE [LARGE SCALE GENOMIC DNA]</scope>
    <source>
        <strain evidence="6 7">LAM0015</strain>
    </source>
</reference>
<evidence type="ECO:0000256" key="2">
    <source>
        <dbReference type="ARBA" id="ARBA00022840"/>
    </source>
</evidence>
<dbReference type="PROSITE" id="PS50901">
    <property type="entry name" value="FTSK"/>
    <property type="match status" value="1"/>
</dbReference>